<dbReference type="Proteomes" id="UP000277214">
    <property type="component" value="Chromosome 1"/>
</dbReference>
<dbReference type="Gene3D" id="1.10.460.10">
    <property type="entry name" value="Topoisomerase I, domain 2"/>
    <property type="match status" value="1"/>
</dbReference>
<dbReference type="Gene3D" id="1.10.290.10">
    <property type="entry name" value="Topoisomerase I, domain 4"/>
    <property type="match status" value="1"/>
</dbReference>
<dbReference type="AlphaFoldDB" id="A0A3S4F520"/>
<dbReference type="GO" id="GO:0006281">
    <property type="term" value="P:DNA repair"/>
    <property type="evidence" value="ECO:0007669"/>
    <property type="project" value="TreeGrafter"/>
</dbReference>
<dbReference type="Gene3D" id="2.70.20.10">
    <property type="entry name" value="Topoisomerase I, domain 3"/>
    <property type="match status" value="1"/>
</dbReference>
<dbReference type="GO" id="GO:0043597">
    <property type="term" value="C:cytoplasmic replication fork"/>
    <property type="evidence" value="ECO:0007669"/>
    <property type="project" value="TreeGrafter"/>
</dbReference>
<dbReference type="Pfam" id="PF01131">
    <property type="entry name" value="Topoisom_bac"/>
    <property type="match status" value="1"/>
</dbReference>
<dbReference type="GO" id="GO:0006310">
    <property type="term" value="P:DNA recombination"/>
    <property type="evidence" value="ECO:0007669"/>
    <property type="project" value="TreeGrafter"/>
</dbReference>
<dbReference type="PANTHER" id="PTHR11390">
    <property type="entry name" value="PROKARYOTIC DNA TOPOISOMERASE"/>
    <property type="match status" value="1"/>
</dbReference>
<dbReference type="SUPFAM" id="SSF56712">
    <property type="entry name" value="Prokaryotic type I DNA topoisomerase"/>
    <property type="match status" value="1"/>
</dbReference>
<feature type="domain" description="Topo IA-type catalytic" evidence="4">
    <location>
        <begin position="1"/>
        <end position="202"/>
    </location>
</feature>
<organism evidence="5 6">
    <name type="scientific">Salmonella enterica I</name>
    <dbReference type="NCBI Taxonomy" id="59201"/>
    <lineage>
        <taxon>Bacteria</taxon>
        <taxon>Pseudomonadati</taxon>
        <taxon>Pseudomonadota</taxon>
        <taxon>Gammaproteobacteria</taxon>
        <taxon>Enterobacterales</taxon>
        <taxon>Enterobacteriaceae</taxon>
        <taxon>Salmonella</taxon>
    </lineage>
</organism>
<proteinExistence type="predicted"/>
<dbReference type="SMART" id="SM00437">
    <property type="entry name" value="TOP1Ac"/>
    <property type="match status" value="1"/>
</dbReference>
<accession>A0A3S4F520</accession>
<dbReference type="PANTHER" id="PTHR11390:SF21">
    <property type="entry name" value="DNA TOPOISOMERASE 3-ALPHA"/>
    <property type="match status" value="1"/>
</dbReference>
<dbReference type="EMBL" id="LR134149">
    <property type="protein sequence ID" value="VEA35446.1"/>
    <property type="molecule type" value="Genomic_DNA"/>
</dbReference>
<reference evidence="5 6" key="1">
    <citation type="submission" date="2018-12" db="EMBL/GenBank/DDBJ databases">
        <authorList>
            <consortium name="Pathogen Informatics"/>
        </authorList>
    </citation>
    <scope>NUCLEOTIDE SEQUENCE [LARGE SCALE GENOMIC DNA]</scope>
    <source>
        <strain evidence="5 6">NCTC8272</strain>
    </source>
</reference>
<dbReference type="InterPro" id="IPR003602">
    <property type="entry name" value="Topo_IA_DNA-bd_dom"/>
</dbReference>
<evidence type="ECO:0000256" key="2">
    <source>
        <dbReference type="ARBA" id="ARBA00023125"/>
    </source>
</evidence>
<evidence type="ECO:0000259" key="4">
    <source>
        <dbReference type="PROSITE" id="PS52039"/>
    </source>
</evidence>
<gene>
    <name evidence="5" type="primary">topB_2</name>
    <name evidence="5" type="ORF">NCTC8272_01798</name>
</gene>
<evidence type="ECO:0000313" key="6">
    <source>
        <dbReference type="Proteomes" id="UP000277214"/>
    </source>
</evidence>
<dbReference type="InterPro" id="IPR023405">
    <property type="entry name" value="Topo_IA_core_domain"/>
</dbReference>
<evidence type="ECO:0000313" key="5">
    <source>
        <dbReference type="EMBL" id="VEA35446.1"/>
    </source>
</evidence>
<dbReference type="PRINTS" id="PR00417">
    <property type="entry name" value="PRTPISMRASEI"/>
</dbReference>
<dbReference type="GO" id="GO:0003677">
    <property type="term" value="F:DNA binding"/>
    <property type="evidence" value="ECO:0007669"/>
    <property type="project" value="UniProtKB-KW"/>
</dbReference>
<evidence type="ECO:0000256" key="3">
    <source>
        <dbReference type="ARBA" id="ARBA00023235"/>
    </source>
</evidence>
<dbReference type="InterPro" id="IPR013825">
    <property type="entry name" value="Topo_IA_cen_sub2"/>
</dbReference>
<evidence type="ECO:0000256" key="1">
    <source>
        <dbReference type="ARBA" id="ARBA00023029"/>
    </source>
</evidence>
<dbReference type="PROSITE" id="PS52039">
    <property type="entry name" value="TOPO_IA_2"/>
    <property type="match status" value="1"/>
</dbReference>
<dbReference type="InterPro" id="IPR000380">
    <property type="entry name" value="Topo_IA"/>
</dbReference>
<dbReference type="GO" id="GO:0003917">
    <property type="term" value="F:DNA topoisomerase type I (single strand cut, ATP-independent) activity"/>
    <property type="evidence" value="ECO:0007669"/>
    <property type="project" value="InterPro"/>
</dbReference>
<dbReference type="InterPro" id="IPR013826">
    <property type="entry name" value="Topo_IA_cen_sub3"/>
</dbReference>
<dbReference type="GO" id="GO:0006265">
    <property type="term" value="P:DNA topological change"/>
    <property type="evidence" value="ECO:0007669"/>
    <property type="project" value="InterPro"/>
</dbReference>
<sequence length="205" mass="22780">MYTLIARQYLMQFCPDAVFRKCVIELEIAKGKFVAKARFLAEAGWRTLLGSKERDEENDGTPLPVVAKGDELLCEKGEVVERQTQPPRHFTDATLLSAMTGIARFVQDKDLKKILRATDGLGTEATRAGIIELLFKRSFLTKKGRYIHSTDAGKALIHSLPEMAARPDMTAHWESVFDANQRKAVPLPGFHATAGRHVISADRSG</sequence>
<dbReference type="InterPro" id="IPR013824">
    <property type="entry name" value="Topo_IA_cen_sub1"/>
</dbReference>
<protein>
    <submittedName>
        <fullName evidence="5">DNA topoisomerase III</fullName>
        <ecNumber evidence="5">5.99.1.2</ecNumber>
    </submittedName>
</protein>
<keyword evidence="3 5" id="KW-0413">Isomerase</keyword>
<name>A0A3S4F520_SALET</name>
<dbReference type="EC" id="5.99.1.2" evidence="5"/>
<keyword evidence="1" id="KW-0799">Topoisomerase</keyword>
<dbReference type="InterPro" id="IPR013497">
    <property type="entry name" value="Topo_IA_cen"/>
</dbReference>
<keyword evidence="2" id="KW-0238">DNA-binding</keyword>